<proteinExistence type="predicted"/>
<gene>
    <name evidence="2" type="ORF">FRACA_320008</name>
</gene>
<protein>
    <submittedName>
        <fullName evidence="2">Uncharacterized protein</fullName>
    </submittedName>
</protein>
<keyword evidence="3" id="KW-1185">Reference proteome</keyword>
<name>A0A2I2KUI2_9ACTN</name>
<evidence type="ECO:0000313" key="2">
    <source>
        <dbReference type="EMBL" id="SNQ49309.1"/>
    </source>
</evidence>
<feature type="compositionally biased region" description="Polar residues" evidence="1">
    <location>
        <begin position="45"/>
        <end position="56"/>
    </location>
</feature>
<dbReference type="EMBL" id="FZMO01000246">
    <property type="protein sequence ID" value="SNQ49309.1"/>
    <property type="molecule type" value="Genomic_DNA"/>
</dbReference>
<accession>A0A2I2KUI2</accession>
<dbReference type="AlphaFoldDB" id="A0A2I2KUI2"/>
<sequence length="142" mass="14905">MRLPAMSQRTVAVAVPGRVGFPKVTANVPPGRTVAPCDSPPPVINSDSADPTTQRTPPVTVSGLLMVAAPAGTADRTASEAPIPAVRTAFQRFDIPRTTHLQLLHLSRGGGRYTQGLSAKTRPALATHIARLSRHNETGTCP</sequence>
<evidence type="ECO:0000256" key="1">
    <source>
        <dbReference type="SAM" id="MobiDB-lite"/>
    </source>
</evidence>
<feature type="region of interest" description="Disordered" evidence="1">
    <location>
        <begin position="32"/>
        <end position="56"/>
    </location>
</feature>
<reference evidence="2 3" key="1">
    <citation type="submission" date="2017-06" db="EMBL/GenBank/DDBJ databases">
        <authorList>
            <person name="Kim H.J."/>
            <person name="Triplett B.A."/>
        </authorList>
    </citation>
    <scope>NUCLEOTIDE SEQUENCE [LARGE SCALE GENOMIC DNA]</scope>
    <source>
        <strain evidence="2">FRACA_ARgP5</strain>
    </source>
</reference>
<evidence type="ECO:0000313" key="3">
    <source>
        <dbReference type="Proteomes" id="UP000234331"/>
    </source>
</evidence>
<dbReference type="Proteomes" id="UP000234331">
    <property type="component" value="Unassembled WGS sequence"/>
</dbReference>
<organism evidence="2 3">
    <name type="scientific">Frankia canadensis</name>
    <dbReference type="NCBI Taxonomy" id="1836972"/>
    <lineage>
        <taxon>Bacteria</taxon>
        <taxon>Bacillati</taxon>
        <taxon>Actinomycetota</taxon>
        <taxon>Actinomycetes</taxon>
        <taxon>Frankiales</taxon>
        <taxon>Frankiaceae</taxon>
        <taxon>Frankia</taxon>
    </lineage>
</organism>